<gene>
    <name evidence="2" type="ORF">G5C65_11355</name>
</gene>
<protein>
    <submittedName>
        <fullName evidence="2">NAD(P)H-dependent oxidoreductase</fullName>
    </submittedName>
</protein>
<dbReference type="InterPro" id="IPR029039">
    <property type="entry name" value="Flavoprotein-like_sf"/>
</dbReference>
<evidence type="ECO:0000259" key="1">
    <source>
        <dbReference type="Pfam" id="PF03358"/>
    </source>
</evidence>
<dbReference type="Proteomes" id="UP000477722">
    <property type="component" value="Unassembled WGS sequence"/>
</dbReference>
<organism evidence="2 3">
    <name type="scientific">Streptomyces boncukensis</name>
    <dbReference type="NCBI Taxonomy" id="2711219"/>
    <lineage>
        <taxon>Bacteria</taxon>
        <taxon>Bacillati</taxon>
        <taxon>Actinomycetota</taxon>
        <taxon>Actinomycetes</taxon>
        <taxon>Kitasatosporales</taxon>
        <taxon>Streptomycetaceae</taxon>
        <taxon>Streptomyces</taxon>
    </lineage>
</organism>
<dbReference type="Pfam" id="PF03358">
    <property type="entry name" value="FMN_red"/>
    <property type="match status" value="1"/>
</dbReference>
<proteinExistence type="predicted"/>
<reference evidence="2 3" key="1">
    <citation type="submission" date="2020-02" db="EMBL/GenBank/DDBJ databases">
        <title>Whole-genome analyses of novel actinobacteria.</title>
        <authorList>
            <person name="Sahin N."/>
            <person name="Tatar D."/>
        </authorList>
    </citation>
    <scope>NUCLEOTIDE SEQUENCE [LARGE SCALE GENOMIC DNA]</scope>
    <source>
        <strain evidence="2 3">SB3404</strain>
    </source>
</reference>
<feature type="domain" description="NADPH-dependent FMN reductase-like" evidence="1">
    <location>
        <begin position="2"/>
        <end position="152"/>
    </location>
</feature>
<dbReference type="AlphaFoldDB" id="A0A6G4WWV9"/>
<dbReference type="Gene3D" id="3.40.50.360">
    <property type="match status" value="1"/>
</dbReference>
<dbReference type="InterPro" id="IPR005025">
    <property type="entry name" value="FMN_Rdtase-like_dom"/>
</dbReference>
<dbReference type="RefSeq" id="WP_165298636.1">
    <property type="nucleotide sequence ID" value="NZ_JAAKZZ010000086.1"/>
</dbReference>
<accession>A0A6G4WWV9</accession>
<dbReference type="EMBL" id="JAAKZZ010000086">
    <property type="protein sequence ID" value="NGO68941.1"/>
    <property type="molecule type" value="Genomic_DNA"/>
</dbReference>
<comment type="caution">
    <text evidence="2">The sequence shown here is derived from an EMBL/GenBank/DDBJ whole genome shotgun (WGS) entry which is preliminary data.</text>
</comment>
<evidence type="ECO:0000313" key="3">
    <source>
        <dbReference type="Proteomes" id="UP000477722"/>
    </source>
</evidence>
<sequence>MTRIAVIIGSTRPNRRSGIVAEWVADAAGRHAAVKDGAVSVEVVDLATVGLPLLDEGVPALMGEYGNDHTKRWAATVAAYDAFVFVSPEYNHSVPAVLKNAIDYLFAEWNHKAVGFVTYGVHGGVRAAEHLRLSMIEVQAAPVRSQVALSVFTDFVLNDPTEVGVVRPGEHQEPTLHEMIDELVAWSGALKPLRTAAGAQ</sequence>
<dbReference type="GO" id="GO:0010181">
    <property type="term" value="F:FMN binding"/>
    <property type="evidence" value="ECO:0007669"/>
    <property type="project" value="TreeGrafter"/>
</dbReference>
<dbReference type="GO" id="GO:0005829">
    <property type="term" value="C:cytosol"/>
    <property type="evidence" value="ECO:0007669"/>
    <property type="project" value="TreeGrafter"/>
</dbReference>
<dbReference type="PANTHER" id="PTHR30543">
    <property type="entry name" value="CHROMATE REDUCTASE"/>
    <property type="match status" value="1"/>
</dbReference>
<dbReference type="SUPFAM" id="SSF52218">
    <property type="entry name" value="Flavoproteins"/>
    <property type="match status" value="1"/>
</dbReference>
<name>A0A6G4WWV9_9ACTN</name>
<keyword evidence="3" id="KW-1185">Reference proteome</keyword>
<evidence type="ECO:0000313" key="2">
    <source>
        <dbReference type="EMBL" id="NGO68941.1"/>
    </source>
</evidence>
<dbReference type="PANTHER" id="PTHR30543:SF21">
    <property type="entry name" value="NAD(P)H-DEPENDENT FMN REDUCTASE LOT6"/>
    <property type="match status" value="1"/>
</dbReference>
<dbReference type="InterPro" id="IPR050712">
    <property type="entry name" value="NAD(P)H-dep_reductase"/>
</dbReference>
<dbReference type="GO" id="GO:0016491">
    <property type="term" value="F:oxidoreductase activity"/>
    <property type="evidence" value="ECO:0007669"/>
    <property type="project" value="InterPro"/>
</dbReference>